<dbReference type="AlphaFoldDB" id="A0A6H9Y9M5"/>
<comment type="caution">
    <text evidence="1">The sequence shown here is derived from an EMBL/GenBank/DDBJ whole genome shotgun (WGS) entry which is preliminary data.</text>
</comment>
<dbReference type="Proteomes" id="UP000468735">
    <property type="component" value="Unassembled WGS sequence"/>
</dbReference>
<dbReference type="EMBL" id="WBMT01000036">
    <property type="protein sequence ID" value="KAB2339362.1"/>
    <property type="molecule type" value="Genomic_DNA"/>
</dbReference>
<name>A0A6H9Y9M5_9ACTN</name>
<evidence type="ECO:0000313" key="1">
    <source>
        <dbReference type="EMBL" id="KAB2339362.1"/>
    </source>
</evidence>
<proteinExistence type="predicted"/>
<protein>
    <recommendedName>
        <fullName evidence="3">Ankyrin</fullName>
    </recommendedName>
</protein>
<evidence type="ECO:0008006" key="3">
    <source>
        <dbReference type="Google" id="ProtNLM"/>
    </source>
</evidence>
<sequence>MTVATRTAGTGALEAWAESRGLKFIHIVLACGRKPSQPMVTLRTAGTLSEAHARTATTAADLRKAGFAVTRTKIEAAPWNAGVPASDDEAAPGRYFEHHVKLLLDADADLAALTALVVPHAAHLSHNARRVRADGRQERFVTQRCRGVGADTAGERLNALTTALNAAKHEIASVEREYVVFDDGESLDDGWIDEGRNGR</sequence>
<organism evidence="1 2">
    <name type="scientific">Actinomadura rudentiformis</name>
    <dbReference type="NCBI Taxonomy" id="359158"/>
    <lineage>
        <taxon>Bacteria</taxon>
        <taxon>Bacillati</taxon>
        <taxon>Actinomycetota</taxon>
        <taxon>Actinomycetes</taxon>
        <taxon>Streptosporangiales</taxon>
        <taxon>Thermomonosporaceae</taxon>
        <taxon>Actinomadura</taxon>
    </lineage>
</organism>
<keyword evidence="2" id="KW-1185">Reference proteome</keyword>
<gene>
    <name evidence="1" type="ORF">F8566_48485</name>
</gene>
<evidence type="ECO:0000313" key="2">
    <source>
        <dbReference type="Proteomes" id="UP000468735"/>
    </source>
</evidence>
<accession>A0A6H9Y9M5</accession>
<reference evidence="1 2" key="1">
    <citation type="submission" date="2019-09" db="EMBL/GenBank/DDBJ databases">
        <title>Actinomadura physcomitrii sp. nov., a novel actinomycete isolated from moss [Physcomitrium sphaericum (Ludw) Fuernr].</title>
        <authorList>
            <person name="Zhuang X."/>
            <person name="Liu C."/>
        </authorList>
    </citation>
    <scope>NUCLEOTIDE SEQUENCE [LARGE SCALE GENOMIC DNA]</scope>
    <source>
        <strain evidence="1 2">HMC1</strain>
    </source>
</reference>
<dbReference type="OrthoDB" id="69974at2"/>